<evidence type="ECO:0000313" key="1">
    <source>
        <dbReference type="EMBL" id="WIV18504.1"/>
    </source>
</evidence>
<dbReference type="RefSeq" id="WP_285743924.1">
    <property type="nucleotide sequence ID" value="NZ_CP127162.1"/>
</dbReference>
<accession>A0ABY8X3E1</accession>
<gene>
    <name evidence="1" type="ORF">QPK24_19345</name>
</gene>
<evidence type="ECO:0000313" key="2">
    <source>
        <dbReference type="Proteomes" id="UP001236415"/>
    </source>
</evidence>
<organism evidence="1 2">
    <name type="scientific">Paenibacillus polygoni</name>
    <dbReference type="NCBI Taxonomy" id="3050112"/>
    <lineage>
        <taxon>Bacteria</taxon>
        <taxon>Bacillati</taxon>
        <taxon>Bacillota</taxon>
        <taxon>Bacilli</taxon>
        <taxon>Bacillales</taxon>
        <taxon>Paenibacillaceae</taxon>
        <taxon>Paenibacillus</taxon>
    </lineage>
</organism>
<protein>
    <submittedName>
        <fullName evidence="1">Uncharacterized protein</fullName>
    </submittedName>
</protein>
<proteinExistence type="predicted"/>
<name>A0ABY8X3E1_9BACL</name>
<reference evidence="1 2" key="1">
    <citation type="submission" date="2023-06" db="EMBL/GenBank/DDBJ databases">
        <title>Paenibacillus polygonum sp. nov., an endophytic bacterium, isolated from Polygonum lapathifolium L. in Nanji Wetland National Nature Reserve, South of Poyang Lake, Jiangxi Province, China.</title>
        <authorList>
            <person name="Yu Z."/>
        </authorList>
    </citation>
    <scope>NUCLEOTIDE SEQUENCE [LARGE SCALE GENOMIC DNA]</scope>
    <source>
        <strain evidence="1 2">C31</strain>
    </source>
</reference>
<dbReference type="Proteomes" id="UP001236415">
    <property type="component" value="Chromosome"/>
</dbReference>
<dbReference type="EMBL" id="CP127162">
    <property type="protein sequence ID" value="WIV18504.1"/>
    <property type="molecule type" value="Genomic_DNA"/>
</dbReference>
<keyword evidence="2" id="KW-1185">Reference proteome</keyword>
<sequence>MQKSLYFVSVGGRSVLADQRAASYEWIIQATPEQAENLQGLLSLMQEKEEEAFPGYVFPWPDTEEASVNVLYEEALQNVYNEIYRLGTNETRSHLSQYGIVRDFVNKQDFHE</sequence>